<keyword evidence="2" id="KW-0285">Flavoprotein</keyword>
<dbReference type="EMBL" id="JANBUH010001266">
    <property type="protein sequence ID" value="KAJ2747710.1"/>
    <property type="molecule type" value="Genomic_DNA"/>
</dbReference>
<accession>A0A9W8GUC1</accession>
<keyword evidence="9" id="KW-1185">Reference proteome</keyword>
<keyword evidence="4" id="KW-0521">NADP</keyword>
<keyword evidence="3" id="KW-0288">FMN</keyword>
<gene>
    <name evidence="8" type="ORF">GGI19_006325</name>
</gene>
<reference evidence="8" key="1">
    <citation type="submission" date="2022-07" db="EMBL/GenBank/DDBJ databases">
        <title>Phylogenomic reconstructions and comparative analyses of Kickxellomycotina fungi.</title>
        <authorList>
            <person name="Reynolds N.K."/>
            <person name="Stajich J.E."/>
            <person name="Barry K."/>
            <person name="Grigoriev I.V."/>
            <person name="Crous P."/>
            <person name="Smith M.E."/>
        </authorList>
    </citation>
    <scope>NUCLEOTIDE SEQUENCE</scope>
    <source>
        <strain evidence="8">BCRC 34297</strain>
    </source>
</reference>
<feature type="domain" description="NADH:flavin oxidoreductase/NADH oxidase N-terminal" evidence="7">
    <location>
        <begin position="48"/>
        <end position="387"/>
    </location>
</feature>
<evidence type="ECO:0000256" key="2">
    <source>
        <dbReference type="ARBA" id="ARBA00022630"/>
    </source>
</evidence>
<dbReference type="Proteomes" id="UP001140011">
    <property type="component" value="Unassembled WGS sequence"/>
</dbReference>
<evidence type="ECO:0000259" key="7">
    <source>
        <dbReference type="Pfam" id="PF00724"/>
    </source>
</evidence>
<dbReference type="GO" id="GO:0010181">
    <property type="term" value="F:FMN binding"/>
    <property type="evidence" value="ECO:0007669"/>
    <property type="project" value="InterPro"/>
</dbReference>
<dbReference type="GO" id="GO:0003959">
    <property type="term" value="F:NADPH dehydrogenase activity"/>
    <property type="evidence" value="ECO:0007669"/>
    <property type="project" value="InterPro"/>
</dbReference>
<dbReference type="PANTHER" id="PTHR43303">
    <property type="entry name" value="NADPH DEHYDROGENASE C23G7.10C-RELATED"/>
    <property type="match status" value="1"/>
</dbReference>
<keyword evidence="5" id="KW-0560">Oxidoreductase</keyword>
<sequence>MSPAITKSHDFYQSQANPSPGTAIEPPASAIAQGFAQGPNPNPLPKAFQPLTIRNYTIKNRIWVSPMCTYSSEDGYATDFHLAHYSQYAMHGAGLIMVEATGVLPEGRITPNCLGIWKDEHVENLSRVVNHAHKYGAVMGIQLGHSGRKGSTIPLHLYGTRDTLHASDSEGGWPNNVYGPSPITYDSQHYTPREMTIADIANVQQAFADAAVRADKAGFDVIELHGAHGYLIYEFLSPLSNHRTDNYGGSFDNRVRFLVEIIRKIRQVWPQEKPLFVRVSATDWVEGGWTVDDTVALAKIISAEGVDLIDCSTAGNDPRQKIPLAPGFQVPFATAVKEQVPEILTGAVGMITKPSQVSEITEEDKADVVFAAREFLRNPSFVLSTAHELGVYIKWANQYERGRVKTKYSFN</sequence>
<proteinExistence type="predicted"/>
<dbReference type="Gene3D" id="3.20.20.70">
    <property type="entry name" value="Aldolase class I"/>
    <property type="match status" value="1"/>
</dbReference>
<organism evidence="8 9">
    <name type="scientific">Coemansia pectinata</name>
    <dbReference type="NCBI Taxonomy" id="1052879"/>
    <lineage>
        <taxon>Eukaryota</taxon>
        <taxon>Fungi</taxon>
        <taxon>Fungi incertae sedis</taxon>
        <taxon>Zoopagomycota</taxon>
        <taxon>Kickxellomycotina</taxon>
        <taxon>Kickxellomycetes</taxon>
        <taxon>Kickxellales</taxon>
        <taxon>Kickxellaceae</taxon>
        <taxon>Coemansia</taxon>
    </lineage>
</organism>
<feature type="region of interest" description="Disordered" evidence="6">
    <location>
        <begin position="1"/>
        <end position="25"/>
    </location>
</feature>
<comment type="caution">
    <text evidence="8">The sequence shown here is derived from an EMBL/GenBank/DDBJ whole genome shotgun (WGS) entry which is preliminary data.</text>
</comment>
<protein>
    <recommendedName>
        <fullName evidence="7">NADH:flavin oxidoreductase/NADH oxidase N-terminal domain-containing protein</fullName>
    </recommendedName>
</protein>
<evidence type="ECO:0000256" key="5">
    <source>
        <dbReference type="ARBA" id="ARBA00023002"/>
    </source>
</evidence>
<dbReference type="InterPro" id="IPR044152">
    <property type="entry name" value="YqjM-like"/>
</dbReference>
<dbReference type="InterPro" id="IPR001155">
    <property type="entry name" value="OxRdtase_FMN_N"/>
</dbReference>
<dbReference type="InterPro" id="IPR013785">
    <property type="entry name" value="Aldolase_TIM"/>
</dbReference>
<dbReference type="CDD" id="cd02932">
    <property type="entry name" value="OYE_YqiM_FMN"/>
    <property type="match status" value="1"/>
</dbReference>
<dbReference type="AlphaFoldDB" id="A0A9W8GUC1"/>
<name>A0A9W8GUC1_9FUNG</name>
<evidence type="ECO:0000256" key="6">
    <source>
        <dbReference type="SAM" id="MobiDB-lite"/>
    </source>
</evidence>
<dbReference type="GO" id="GO:0050661">
    <property type="term" value="F:NADP binding"/>
    <property type="evidence" value="ECO:0007669"/>
    <property type="project" value="InterPro"/>
</dbReference>
<evidence type="ECO:0000256" key="3">
    <source>
        <dbReference type="ARBA" id="ARBA00022643"/>
    </source>
</evidence>
<evidence type="ECO:0000313" key="9">
    <source>
        <dbReference type="Proteomes" id="UP001140011"/>
    </source>
</evidence>
<dbReference type="OrthoDB" id="72788at2759"/>
<dbReference type="Pfam" id="PF00724">
    <property type="entry name" value="Oxidored_FMN"/>
    <property type="match status" value="1"/>
</dbReference>
<comment type="cofactor">
    <cofactor evidence="1">
        <name>FMN</name>
        <dbReference type="ChEBI" id="CHEBI:58210"/>
    </cofactor>
</comment>
<feature type="compositionally biased region" description="Polar residues" evidence="6">
    <location>
        <begin position="11"/>
        <end position="20"/>
    </location>
</feature>
<dbReference type="SUPFAM" id="SSF51395">
    <property type="entry name" value="FMN-linked oxidoreductases"/>
    <property type="match status" value="1"/>
</dbReference>
<dbReference type="PANTHER" id="PTHR43303:SF4">
    <property type="entry name" value="NADPH DEHYDROGENASE C23G7.10C-RELATED"/>
    <property type="match status" value="1"/>
</dbReference>
<evidence type="ECO:0000313" key="8">
    <source>
        <dbReference type="EMBL" id="KAJ2747710.1"/>
    </source>
</evidence>
<evidence type="ECO:0000256" key="4">
    <source>
        <dbReference type="ARBA" id="ARBA00022857"/>
    </source>
</evidence>
<evidence type="ECO:0000256" key="1">
    <source>
        <dbReference type="ARBA" id="ARBA00001917"/>
    </source>
</evidence>